<keyword evidence="4" id="KW-0808">Transferase</keyword>
<keyword evidence="10" id="KW-1185">Reference proteome</keyword>
<evidence type="ECO:0000256" key="4">
    <source>
        <dbReference type="ARBA" id="ARBA00022679"/>
    </source>
</evidence>
<gene>
    <name evidence="9" type="primary">glcK_1</name>
    <name evidence="9" type="ORF">psyc5s11_10620</name>
</gene>
<evidence type="ECO:0000313" key="9">
    <source>
        <dbReference type="EMBL" id="BCZ44995.1"/>
    </source>
</evidence>
<keyword evidence="6" id="KW-0418">Kinase</keyword>
<dbReference type="Pfam" id="PF00480">
    <property type="entry name" value="ROK"/>
    <property type="match status" value="1"/>
</dbReference>
<dbReference type="RefSeq" id="WP_224036637.1">
    <property type="nucleotide sequence ID" value="NZ_AP024849.1"/>
</dbReference>
<evidence type="ECO:0000256" key="5">
    <source>
        <dbReference type="ARBA" id="ARBA00022741"/>
    </source>
</evidence>
<dbReference type="InterPro" id="IPR000600">
    <property type="entry name" value="ROK"/>
</dbReference>
<proteinExistence type="inferred from homology"/>
<dbReference type="PROSITE" id="PS01125">
    <property type="entry name" value="ROK"/>
    <property type="match status" value="1"/>
</dbReference>
<evidence type="ECO:0000256" key="3">
    <source>
        <dbReference type="ARBA" id="ARBA00014701"/>
    </source>
</evidence>
<reference evidence="10" key="1">
    <citation type="submission" date="2021-07" db="EMBL/GenBank/DDBJ databases">
        <title>Complete genome sequencing of a Clostridium isolate.</title>
        <authorList>
            <person name="Ueki A."/>
            <person name="Tonouchi A."/>
        </authorList>
    </citation>
    <scope>NUCLEOTIDE SEQUENCE [LARGE SCALE GENOMIC DNA]</scope>
    <source>
        <strain evidence="10">C5S11</strain>
    </source>
</reference>
<keyword evidence="5" id="KW-0547">Nucleotide-binding</keyword>
<evidence type="ECO:0000256" key="7">
    <source>
        <dbReference type="ARBA" id="ARBA00022840"/>
    </source>
</evidence>
<name>A0ABN6IS11_9CLOT</name>
<evidence type="ECO:0000256" key="8">
    <source>
        <dbReference type="ARBA" id="ARBA00032386"/>
    </source>
</evidence>
<evidence type="ECO:0000256" key="1">
    <source>
        <dbReference type="ARBA" id="ARBA00006479"/>
    </source>
</evidence>
<dbReference type="PANTHER" id="PTHR18964">
    <property type="entry name" value="ROK (REPRESSOR, ORF, KINASE) FAMILY"/>
    <property type="match status" value="1"/>
</dbReference>
<protein>
    <recommendedName>
        <fullName evidence="3">Glucokinase</fullName>
        <ecNumber evidence="2">2.7.1.2</ecNumber>
    </recommendedName>
    <alternativeName>
        <fullName evidence="8">Glucose kinase</fullName>
    </alternativeName>
</protein>
<dbReference type="EC" id="2.7.1.2" evidence="2"/>
<keyword evidence="7" id="KW-0067">ATP-binding</keyword>
<dbReference type="Gene3D" id="3.30.420.40">
    <property type="match status" value="2"/>
</dbReference>
<evidence type="ECO:0000256" key="2">
    <source>
        <dbReference type="ARBA" id="ARBA00012323"/>
    </source>
</evidence>
<evidence type="ECO:0000313" key="10">
    <source>
        <dbReference type="Proteomes" id="UP000824633"/>
    </source>
</evidence>
<sequence length="319" mass="33658">MRKYGFGIDIGGTTIKMGLFKGDGILLEKWEVDTRKEENGKYILDDIAKEIKDKLKEKSIHKNDVVGVGIGVPGPVSSDGTVLKCVNLGWGVFNVEETLSEMIDLPVKAGNDANVAALGEMWQGGGQGYKNVVMVTLGTGVGGGIIIDGNIISGTNGAGGEIGHIKVAKNETETCGCGKTGCLEQYASATGVVKESKKLLSNDDSHSVLRNLDVITAKDIFDAAKKGDKLANKLVEDLGEKLGSTLASISCICDPEVFVIGGGVSKAGMILINVIREHFIEKAFHACEGTRFELAKLGNDAGIYGGVKLVLERGLKNES</sequence>
<evidence type="ECO:0000256" key="6">
    <source>
        <dbReference type="ARBA" id="ARBA00022777"/>
    </source>
</evidence>
<dbReference type="InterPro" id="IPR049874">
    <property type="entry name" value="ROK_cs"/>
</dbReference>
<accession>A0ABN6IS11</accession>
<organism evidence="9 10">
    <name type="scientific">Clostridium gelidum</name>
    <dbReference type="NCBI Taxonomy" id="704125"/>
    <lineage>
        <taxon>Bacteria</taxon>
        <taxon>Bacillati</taxon>
        <taxon>Bacillota</taxon>
        <taxon>Clostridia</taxon>
        <taxon>Eubacteriales</taxon>
        <taxon>Clostridiaceae</taxon>
        <taxon>Clostridium</taxon>
    </lineage>
</organism>
<dbReference type="NCBIfam" id="TIGR00744">
    <property type="entry name" value="ROK_glcA_fam"/>
    <property type="match status" value="1"/>
</dbReference>
<comment type="similarity">
    <text evidence="1">Belongs to the ROK (NagC/XylR) family.</text>
</comment>
<dbReference type="PANTHER" id="PTHR18964:SF149">
    <property type="entry name" value="BIFUNCTIONAL UDP-N-ACETYLGLUCOSAMINE 2-EPIMERASE_N-ACETYLMANNOSAMINE KINASE"/>
    <property type="match status" value="1"/>
</dbReference>
<dbReference type="InterPro" id="IPR004654">
    <property type="entry name" value="ROK_glcA"/>
</dbReference>
<dbReference type="SUPFAM" id="SSF53067">
    <property type="entry name" value="Actin-like ATPase domain"/>
    <property type="match status" value="1"/>
</dbReference>
<dbReference type="Proteomes" id="UP000824633">
    <property type="component" value="Chromosome"/>
</dbReference>
<dbReference type="InterPro" id="IPR043129">
    <property type="entry name" value="ATPase_NBD"/>
</dbReference>
<dbReference type="EMBL" id="AP024849">
    <property type="protein sequence ID" value="BCZ44995.1"/>
    <property type="molecule type" value="Genomic_DNA"/>
</dbReference>